<feature type="domain" description="DDE Tnp4" evidence="4">
    <location>
        <begin position="730"/>
        <end position="883"/>
    </location>
</feature>
<evidence type="ECO:0000313" key="6">
    <source>
        <dbReference type="Proteomes" id="UP000290572"/>
    </source>
</evidence>
<feature type="region of interest" description="Disordered" evidence="3">
    <location>
        <begin position="895"/>
        <end position="914"/>
    </location>
</feature>
<keyword evidence="6" id="KW-1185">Reference proteome</keyword>
<dbReference type="Proteomes" id="UP000290572">
    <property type="component" value="Unassembled WGS sequence"/>
</dbReference>
<dbReference type="GO" id="GO:0046872">
    <property type="term" value="F:metal ion binding"/>
    <property type="evidence" value="ECO:0007669"/>
    <property type="project" value="UniProtKB-KW"/>
</dbReference>
<dbReference type="EMBL" id="QBIY01011076">
    <property type="protein sequence ID" value="RXN35719.1"/>
    <property type="molecule type" value="Genomic_DNA"/>
</dbReference>
<evidence type="ECO:0000256" key="1">
    <source>
        <dbReference type="ARBA" id="ARBA00001968"/>
    </source>
</evidence>
<organism evidence="5 6">
    <name type="scientific">Labeo rohita</name>
    <name type="common">Indian major carp</name>
    <name type="synonym">Cyprinus rohita</name>
    <dbReference type="NCBI Taxonomy" id="84645"/>
    <lineage>
        <taxon>Eukaryota</taxon>
        <taxon>Metazoa</taxon>
        <taxon>Chordata</taxon>
        <taxon>Craniata</taxon>
        <taxon>Vertebrata</taxon>
        <taxon>Euteleostomi</taxon>
        <taxon>Actinopterygii</taxon>
        <taxon>Neopterygii</taxon>
        <taxon>Teleostei</taxon>
        <taxon>Ostariophysi</taxon>
        <taxon>Cypriniformes</taxon>
        <taxon>Cyprinidae</taxon>
        <taxon>Labeoninae</taxon>
        <taxon>Labeonini</taxon>
        <taxon>Labeo</taxon>
    </lineage>
</organism>
<evidence type="ECO:0000259" key="4">
    <source>
        <dbReference type="Pfam" id="PF13359"/>
    </source>
</evidence>
<comment type="cofactor">
    <cofactor evidence="1">
        <name>a divalent metal cation</name>
        <dbReference type="ChEBI" id="CHEBI:60240"/>
    </cofactor>
</comment>
<keyword evidence="2" id="KW-0479">Metal-binding</keyword>
<gene>
    <name evidence="5" type="ORF">ROHU_003586</name>
</gene>
<evidence type="ECO:0000256" key="2">
    <source>
        <dbReference type="ARBA" id="ARBA00022723"/>
    </source>
</evidence>
<proteinExistence type="predicted"/>
<accession>A0A498NVX0</accession>
<dbReference type="Pfam" id="PF13359">
    <property type="entry name" value="DDE_Tnp_4"/>
    <property type="match status" value="1"/>
</dbReference>
<feature type="compositionally biased region" description="Acidic residues" evidence="3">
    <location>
        <begin position="895"/>
        <end position="904"/>
    </location>
</feature>
<dbReference type="InterPro" id="IPR027806">
    <property type="entry name" value="HARBI1_dom"/>
</dbReference>
<dbReference type="PANTHER" id="PTHR31025:SF19">
    <property type="entry name" value="SI:CH73-42K18.1-RELATED"/>
    <property type="match status" value="1"/>
</dbReference>
<sequence length="942" mass="106148">MSEKVSVAQEYRSYVDGQYFNENFFLTRDEFTIALGLYIDDFEIANPLGTSKLKHKMCAVYWVIANIPSKYRSTLNSIQLALLCNTSTVKKCGYAKVLQPLIYDLKMLEQNGVYLEKLGKTVRGTVLFVAADNLGAHSLAGFLESFSVERFCRFCMAGSVDAQQQEVCSGFYQLRDKDSHDRQVQEVRNNPELSRTYGVKGACPLTENLDHFHVVTGYPPDIMHDVFEGVVPIELSLCLTDLIGKTYFTLDVLNHAIKYFNYTFADKTDRPQVIGKGFSTKGTIGGNAHENWCLIRLLPFLIGSYVPEGDNTWEVLMLLKDIIELVVAPQHTEETLQFLEYLLELPEKPTIKIIPTVELEPVAAHTDFFETNSQADTDILSVSSLDRSSQWPDAFPIPKFSVDVEYRLRQGNLQYLRDETNLKVPKEMKHDILEKLAETIYGFKAYPTKEKFDAVTEALVQTHPCLKEPASSSGWEGWKNSLKFKMGNYRNKMRKLGRLEVSINAGKRGRHTTTGDPPNKDIKKPRKGEINFLPENPEGMDDHNLEGVREVLANEMKKTKPNGSLVKKHMDMTFALRRKEVVNDKPDISQMILRWPALFTESQVYYEFNRVVGKNLRESFFDALDHHSPNLMDIFRKKKGLVGQILAELLRQTKTTEPTDVRSLCLRGLPVILGDDPSAFFKTCSRVSKAVLGILRKVICFPTGDDLEAVGAGFAQLSGSPAFSRAVGAIDSCHIRMKPPANNSHCYYNRKLFHSIQLQAITDHRGKFLDIFVGYPGSVHDARVLRNSPVYLGSLYPPSGKCILGDGGYPCLSAPICLITPYREPVQNPVQARFNSKHFRARNIIERAFGMMKTRWRSIFFKALEISPAFVPEVVACCAVLHNLALLNGDIVEAEDEEDHDDDPPEPHNPQARVGDHVRDNLAAAVSAPNICVAALNEHDYL</sequence>
<feature type="region of interest" description="Disordered" evidence="3">
    <location>
        <begin position="507"/>
        <end position="526"/>
    </location>
</feature>
<evidence type="ECO:0000256" key="3">
    <source>
        <dbReference type="SAM" id="MobiDB-lite"/>
    </source>
</evidence>
<comment type="caution">
    <text evidence="5">The sequence shown here is derived from an EMBL/GenBank/DDBJ whole genome shotgun (WGS) entry which is preliminary data.</text>
</comment>
<name>A0A498NVX0_LABRO</name>
<dbReference type="AlphaFoldDB" id="A0A498NVX0"/>
<reference evidence="5 6" key="1">
    <citation type="submission" date="2018-03" db="EMBL/GenBank/DDBJ databases">
        <title>Draft genome sequence of Rohu Carp (Labeo rohita).</title>
        <authorList>
            <person name="Das P."/>
            <person name="Kushwaha B."/>
            <person name="Joshi C.G."/>
            <person name="Kumar D."/>
            <person name="Nagpure N.S."/>
            <person name="Sahoo L."/>
            <person name="Das S.P."/>
            <person name="Bit A."/>
            <person name="Patnaik S."/>
            <person name="Meher P.K."/>
            <person name="Jayasankar P."/>
            <person name="Koringa P.G."/>
            <person name="Patel N.V."/>
            <person name="Hinsu A.T."/>
            <person name="Kumar R."/>
            <person name="Pandey M."/>
            <person name="Agarwal S."/>
            <person name="Srivastava S."/>
            <person name="Singh M."/>
            <person name="Iquebal M.A."/>
            <person name="Jaiswal S."/>
            <person name="Angadi U.B."/>
            <person name="Kumar N."/>
            <person name="Raza M."/>
            <person name="Shah T.M."/>
            <person name="Rai A."/>
            <person name="Jena J.K."/>
        </authorList>
    </citation>
    <scope>NUCLEOTIDE SEQUENCE [LARGE SCALE GENOMIC DNA]</scope>
    <source>
        <strain evidence="5">DASCIFA01</strain>
        <tissue evidence="5">Testis</tissue>
    </source>
</reference>
<dbReference type="PANTHER" id="PTHR31025">
    <property type="entry name" value="SI:CH211-196P9.1-RELATED"/>
    <property type="match status" value="1"/>
</dbReference>
<evidence type="ECO:0000313" key="5">
    <source>
        <dbReference type="EMBL" id="RXN35719.1"/>
    </source>
</evidence>
<dbReference type="STRING" id="84645.A0A498NVX0"/>
<protein>
    <submittedName>
        <fullName evidence="5">Sterile alpha motif domain-containing 3-like isoform X1</fullName>
    </submittedName>
</protein>